<dbReference type="GO" id="GO:0008324">
    <property type="term" value="F:monoatomic cation transmembrane transporter activity"/>
    <property type="evidence" value="ECO:0007669"/>
    <property type="project" value="InterPro"/>
</dbReference>
<feature type="domain" description="RCK C-terminal" evidence="1">
    <location>
        <begin position="1"/>
        <end position="50"/>
    </location>
</feature>
<dbReference type="EMBL" id="BARW01003091">
    <property type="protein sequence ID" value="GAI63256.1"/>
    <property type="molecule type" value="Genomic_DNA"/>
</dbReference>
<evidence type="ECO:0000313" key="2">
    <source>
        <dbReference type="EMBL" id="GAI63256.1"/>
    </source>
</evidence>
<reference evidence="2" key="1">
    <citation type="journal article" date="2014" name="Front. Microbiol.">
        <title>High frequency of phylogenetically diverse reductive dehalogenase-homologous genes in deep subseafloor sedimentary metagenomes.</title>
        <authorList>
            <person name="Kawai M."/>
            <person name="Futagami T."/>
            <person name="Toyoda A."/>
            <person name="Takaki Y."/>
            <person name="Nishi S."/>
            <person name="Hori S."/>
            <person name="Arai W."/>
            <person name="Tsubouchi T."/>
            <person name="Morono Y."/>
            <person name="Uchiyama I."/>
            <person name="Ito T."/>
            <person name="Fujiyama A."/>
            <person name="Inagaki F."/>
            <person name="Takami H."/>
        </authorList>
    </citation>
    <scope>NUCLEOTIDE SEQUENCE</scope>
    <source>
        <strain evidence="2">Expedition CK06-06</strain>
    </source>
</reference>
<dbReference type="SUPFAM" id="SSF116726">
    <property type="entry name" value="TrkA C-terminal domain-like"/>
    <property type="match status" value="1"/>
</dbReference>
<organism evidence="2">
    <name type="scientific">marine sediment metagenome</name>
    <dbReference type="NCBI Taxonomy" id="412755"/>
    <lineage>
        <taxon>unclassified sequences</taxon>
        <taxon>metagenomes</taxon>
        <taxon>ecological metagenomes</taxon>
    </lineage>
</organism>
<proteinExistence type="predicted"/>
<evidence type="ECO:0000259" key="1">
    <source>
        <dbReference type="PROSITE" id="PS51202"/>
    </source>
</evidence>
<feature type="non-terminal residue" evidence="2">
    <location>
        <position position="1"/>
    </location>
</feature>
<dbReference type="InterPro" id="IPR036721">
    <property type="entry name" value="RCK_C_sf"/>
</dbReference>
<dbReference type="Gene3D" id="3.30.70.1450">
    <property type="entry name" value="Regulator of K+ conductance, C-terminal domain"/>
    <property type="match status" value="1"/>
</dbReference>
<comment type="caution">
    <text evidence="2">The sequence shown here is derived from an EMBL/GenBank/DDBJ whole genome shotgun (WGS) entry which is preliminary data.</text>
</comment>
<sequence length="53" mass="5964">NFPQNSIIGAIVRKDRVIIPRGNDIIQPEDKIIIFALSSDIKKIEKIFDGGEK</sequence>
<name>X1R8A4_9ZZZZ</name>
<dbReference type="PROSITE" id="PS51202">
    <property type="entry name" value="RCK_C"/>
    <property type="match status" value="1"/>
</dbReference>
<dbReference type="Pfam" id="PF02080">
    <property type="entry name" value="TrkA_C"/>
    <property type="match status" value="1"/>
</dbReference>
<dbReference type="GO" id="GO:0006813">
    <property type="term" value="P:potassium ion transport"/>
    <property type="evidence" value="ECO:0007669"/>
    <property type="project" value="InterPro"/>
</dbReference>
<dbReference type="AlphaFoldDB" id="X1R8A4"/>
<gene>
    <name evidence="2" type="ORF">S12H4_08110</name>
</gene>
<protein>
    <recommendedName>
        <fullName evidence="1">RCK C-terminal domain-containing protein</fullName>
    </recommendedName>
</protein>
<dbReference type="InterPro" id="IPR006037">
    <property type="entry name" value="RCK_C"/>
</dbReference>
<accession>X1R8A4</accession>